<gene>
    <name evidence="1" type="ORF">OFN31_34435</name>
</gene>
<sequence>AATWMDLEITMFSERSQKEKDKYWTSLRWNLKNNSSEFIYETETDEQTLETNLWLPKRKGGGLGIH</sequence>
<evidence type="ECO:0000313" key="1">
    <source>
        <dbReference type="EMBL" id="MCV5626728.1"/>
    </source>
</evidence>
<dbReference type="AlphaFoldDB" id="A0AAP3ELM5"/>
<dbReference type="Proteomes" id="UP001208624">
    <property type="component" value="Unassembled WGS sequence"/>
</dbReference>
<feature type="non-terminal residue" evidence="1">
    <location>
        <position position="1"/>
    </location>
</feature>
<organism evidence="1 2">
    <name type="scientific">Escherichia coli</name>
    <dbReference type="NCBI Taxonomy" id="562"/>
    <lineage>
        <taxon>Bacteria</taxon>
        <taxon>Pseudomonadati</taxon>
        <taxon>Pseudomonadota</taxon>
        <taxon>Gammaproteobacteria</taxon>
        <taxon>Enterobacterales</taxon>
        <taxon>Enterobacteriaceae</taxon>
        <taxon>Escherichia</taxon>
    </lineage>
</organism>
<protein>
    <submittedName>
        <fullName evidence="1">Uncharacterized protein</fullName>
    </submittedName>
</protein>
<proteinExistence type="predicted"/>
<name>A0AAP3ELM5_ECOLX</name>
<reference evidence="1" key="1">
    <citation type="submission" date="2023-06" db="EMBL/GenBank/DDBJ databases">
        <title>Deciphering the underlying mechanisms mediating the transmission of blaNDM gene from human to animals in China.</title>
        <authorList>
            <person name="Chen K."/>
            <person name="Chen S."/>
        </authorList>
    </citation>
    <scope>NUCLEOTIDE SEQUENCE</scope>
    <source>
        <strain evidence="1">1199</strain>
    </source>
</reference>
<comment type="caution">
    <text evidence="1">The sequence shown here is derived from an EMBL/GenBank/DDBJ whole genome shotgun (WGS) entry which is preliminary data.</text>
</comment>
<dbReference type="EMBL" id="JAOVKC010001923">
    <property type="protein sequence ID" value="MCV5626728.1"/>
    <property type="molecule type" value="Genomic_DNA"/>
</dbReference>
<accession>A0AAP3ELM5</accession>
<evidence type="ECO:0000313" key="2">
    <source>
        <dbReference type="Proteomes" id="UP001208624"/>
    </source>
</evidence>